<dbReference type="Proteomes" id="UP000887013">
    <property type="component" value="Unassembled WGS sequence"/>
</dbReference>
<gene>
    <name evidence="1" type="ORF">NPIL_510721</name>
</gene>
<reference evidence="1" key="1">
    <citation type="submission" date="2020-08" db="EMBL/GenBank/DDBJ databases">
        <title>Multicomponent nature underlies the extraordinary mechanical properties of spider dragline silk.</title>
        <authorList>
            <person name="Kono N."/>
            <person name="Nakamura H."/>
            <person name="Mori M."/>
            <person name="Yoshida Y."/>
            <person name="Ohtoshi R."/>
            <person name="Malay A.D."/>
            <person name="Moran D.A.P."/>
            <person name="Tomita M."/>
            <person name="Numata K."/>
            <person name="Arakawa K."/>
        </authorList>
    </citation>
    <scope>NUCLEOTIDE SEQUENCE</scope>
</reference>
<organism evidence="1 2">
    <name type="scientific">Nephila pilipes</name>
    <name type="common">Giant wood spider</name>
    <name type="synonym">Nephila maculata</name>
    <dbReference type="NCBI Taxonomy" id="299642"/>
    <lineage>
        <taxon>Eukaryota</taxon>
        <taxon>Metazoa</taxon>
        <taxon>Ecdysozoa</taxon>
        <taxon>Arthropoda</taxon>
        <taxon>Chelicerata</taxon>
        <taxon>Arachnida</taxon>
        <taxon>Araneae</taxon>
        <taxon>Araneomorphae</taxon>
        <taxon>Entelegynae</taxon>
        <taxon>Araneoidea</taxon>
        <taxon>Nephilidae</taxon>
        <taxon>Nephila</taxon>
    </lineage>
</organism>
<comment type="caution">
    <text evidence="1">The sequence shown here is derived from an EMBL/GenBank/DDBJ whole genome shotgun (WGS) entry which is preliminary data.</text>
</comment>
<accession>A0A8X6TXY8</accession>
<dbReference type="AlphaFoldDB" id="A0A8X6TXY8"/>
<evidence type="ECO:0000313" key="1">
    <source>
        <dbReference type="EMBL" id="GFT61845.1"/>
    </source>
</evidence>
<protein>
    <submittedName>
        <fullName evidence="1">Uncharacterized protein</fullName>
    </submittedName>
</protein>
<proteinExistence type="predicted"/>
<dbReference type="EMBL" id="BMAW01019136">
    <property type="protein sequence ID" value="GFT61845.1"/>
    <property type="molecule type" value="Genomic_DNA"/>
</dbReference>
<name>A0A8X6TXY8_NEPPI</name>
<evidence type="ECO:0000313" key="2">
    <source>
        <dbReference type="Proteomes" id="UP000887013"/>
    </source>
</evidence>
<sequence length="116" mass="12975">MNAFIIISELSGATAFDVRFRLPDCGGIIYLMEVGTHQRSIADAMKGSSHANYHTEVSLEVTGSRGEKRNEVHSEEAEIDHGVLRRWNGIGTQNGGSYGIDGWKLKVWNELNVWRK</sequence>
<keyword evidence="2" id="KW-1185">Reference proteome</keyword>